<evidence type="ECO:0000313" key="1">
    <source>
        <dbReference type="EMBL" id="HIU44764.1"/>
    </source>
</evidence>
<dbReference type="EMBL" id="DVMV01000005">
    <property type="protein sequence ID" value="HIU44764.1"/>
    <property type="molecule type" value="Genomic_DNA"/>
</dbReference>
<comment type="caution">
    <text evidence="1">The sequence shown here is derived from an EMBL/GenBank/DDBJ whole genome shotgun (WGS) entry which is preliminary data.</text>
</comment>
<sequence>MKGNEDRAVAITDGRGLLLLRGEDGKYSLPVASFVPDSLREVGRVRSWAMGGRPLPIVGYCELLPLPSGLPHRYFGKGELDSPCIDKGSLSLIKAAFCFYPLLFDTRRELPLSPDDLREAKSMLRALARKGKAEAKDFKGLLGRQSHIGQLREAYAFLMSL</sequence>
<reference evidence="1" key="1">
    <citation type="submission" date="2020-10" db="EMBL/GenBank/DDBJ databases">
        <authorList>
            <person name="Gilroy R."/>
        </authorList>
    </citation>
    <scope>NUCLEOTIDE SEQUENCE</scope>
    <source>
        <strain evidence="1">ChiGjej1B1-22543</strain>
    </source>
</reference>
<evidence type="ECO:0000313" key="2">
    <source>
        <dbReference type="Proteomes" id="UP000824070"/>
    </source>
</evidence>
<accession>A0A9D1S1G8</accession>
<dbReference type="Proteomes" id="UP000824070">
    <property type="component" value="Unassembled WGS sequence"/>
</dbReference>
<protein>
    <submittedName>
        <fullName evidence="1">Uncharacterized protein</fullName>
    </submittedName>
</protein>
<reference evidence="1" key="2">
    <citation type="journal article" date="2021" name="PeerJ">
        <title>Extensive microbial diversity within the chicken gut microbiome revealed by metagenomics and culture.</title>
        <authorList>
            <person name="Gilroy R."/>
            <person name="Ravi A."/>
            <person name="Getino M."/>
            <person name="Pursley I."/>
            <person name="Horton D.L."/>
            <person name="Alikhan N.F."/>
            <person name="Baker D."/>
            <person name="Gharbi K."/>
            <person name="Hall N."/>
            <person name="Watson M."/>
            <person name="Adriaenssens E.M."/>
            <person name="Foster-Nyarko E."/>
            <person name="Jarju S."/>
            <person name="Secka A."/>
            <person name="Antonio M."/>
            <person name="Oren A."/>
            <person name="Chaudhuri R.R."/>
            <person name="La Ragione R."/>
            <person name="Hildebrand F."/>
            <person name="Pallen M.J."/>
        </authorList>
    </citation>
    <scope>NUCLEOTIDE SEQUENCE</scope>
    <source>
        <strain evidence="1">ChiGjej1B1-22543</strain>
    </source>
</reference>
<gene>
    <name evidence="1" type="ORF">IAC52_00485</name>
</gene>
<dbReference type="AlphaFoldDB" id="A0A9D1S1G8"/>
<organism evidence="1 2">
    <name type="scientific">Candidatus Alloenteromonas pullicola</name>
    <dbReference type="NCBI Taxonomy" id="2840784"/>
    <lineage>
        <taxon>Bacteria</taxon>
        <taxon>Bacillati</taxon>
        <taxon>Bacillota</taxon>
        <taxon>Bacillota incertae sedis</taxon>
        <taxon>Candidatus Alloenteromonas</taxon>
    </lineage>
</organism>
<name>A0A9D1S1G8_9FIRM</name>
<proteinExistence type="predicted"/>